<reference evidence="6" key="1">
    <citation type="journal article" date="2019" name="Int. J. Syst. Evol. Microbiol.">
        <title>The Global Catalogue of Microorganisms (GCM) 10K type strain sequencing project: providing services to taxonomists for standard genome sequencing and annotation.</title>
        <authorList>
            <consortium name="The Broad Institute Genomics Platform"/>
            <consortium name="The Broad Institute Genome Sequencing Center for Infectious Disease"/>
            <person name="Wu L."/>
            <person name="Ma J."/>
        </authorList>
    </citation>
    <scope>NUCLEOTIDE SEQUENCE [LARGE SCALE GENOMIC DNA]</scope>
    <source>
        <strain evidence="6">CGMCC 1.8860</strain>
    </source>
</reference>
<comment type="similarity">
    <text evidence="1 4">Belongs to the glycosyl hydrolase 28 family.</text>
</comment>
<dbReference type="PANTHER" id="PTHR31339">
    <property type="entry name" value="PECTIN LYASE-RELATED"/>
    <property type="match status" value="1"/>
</dbReference>
<evidence type="ECO:0000313" key="6">
    <source>
        <dbReference type="Proteomes" id="UP000621859"/>
    </source>
</evidence>
<dbReference type="InterPro" id="IPR000743">
    <property type="entry name" value="Glyco_hydro_28"/>
</dbReference>
<evidence type="ECO:0000256" key="1">
    <source>
        <dbReference type="ARBA" id="ARBA00008834"/>
    </source>
</evidence>
<dbReference type="InterPro" id="IPR006626">
    <property type="entry name" value="PbH1"/>
</dbReference>
<evidence type="ECO:0000256" key="4">
    <source>
        <dbReference type="RuleBase" id="RU361169"/>
    </source>
</evidence>
<dbReference type="Gene3D" id="2.160.20.10">
    <property type="entry name" value="Single-stranded right-handed beta-helix, Pectin lyase-like"/>
    <property type="match status" value="1"/>
</dbReference>
<name>A0ABQ2PGB1_9NEIS</name>
<evidence type="ECO:0000256" key="3">
    <source>
        <dbReference type="ARBA" id="ARBA00023295"/>
    </source>
</evidence>
<proteinExistence type="inferred from homology"/>
<keyword evidence="6" id="KW-1185">Reference proteome</keyword>
<dbReference type="SMART" id="SM00710">
    <property type="entry name" value="PbH1"/>
    <property type="match status" value="4"/>
</dbReference>
<protein>
    <submittedName>
        <fullName evidence="5">Polygalacturonase</fullName>
    </submittedName>
</protein>
<keyword evidence="3 4" id="KW-0326">Glycosidase</keyword>
<dbReference type="SUPFAM" id="SSF51126">
    <property type="entry name" value="Pectin lyase-like"/>
    <property type="match status" value="1"/>
</dbReference>
<dbReference type="PANTHER" id="PTHR31339:SF9">
    <property type="entry name" value="PLASMIN AND FIBRONECTIN-BINDING PROTEIN A"/>
    <property type="match status" value="1"/>
</dbReference>
<dbReference type="InterPro" id="IPR051801">
    <property type="entry name" value="GH28_Enzymes"/>
</dbReference>
<keyword evidence="2 4" id="KW-0378">Hydrolase</keyword>
<sequence length="523" mass="54122">MWPAAALNDAALVGKEPALPSTICASLPATLTTNSRSLLDDSVDAGGTNSQPDASRIQAAITACPSGQAVKLVAGNSAQNAFLSGPLTLPSGVSLWIDSGVTLFASRKPSDYQIAGKNTCGQTASSDNGCQALINAVAGNNGVYGQGTIDGRGGAVLTSGIYANTLTWWDVGALSKTLSSANNQNSPRLVQVTGGSNFSLYQVSLQNAPKFHVVTSGVNGFTAWGNKIQSPTLAYSVAGYNCAAGAMPTVSGTANTTRASTCFTPDTVKNTDGIDPGQSQNVMIAFNHISTGDDGIAIKAHSTAAVSNIQILHNRFYYTHGMSIGSETDSGVNNVTISDLTVDGYDVGATSGFRIKTDDSRGGEVKNVTVNGVCVRRVAQPLAIDTYYGDAYGSSNALYPNVHDITVRNFRYLDTTGSSRNGTNAAIDLRGYQSLGQTLPASNITLDNVVFDSTPSWVTTKTSYAIPSYASVIMGPGPVSFASMLTSASGINNFSVIDNRSTSATAYDCSAAFVSFPSSNSPI</sequence>
<evidence type="ECO:0000313" key="5">
    <source>
        <dbReference type="EMBL" id="GGP24627.1"/>
    </source>
</evidence>
<dbReference type="EMBL" id="BMLY01000001">
    <property type="protein sequence ID" value="GGP24627.1"/>
    <property type="molecule type" value="Genomic_DNA"/>
</dbReference>
<dbReference type="InterPro" id="IPR012334">
    <property type="entry name" value="Pectin_lyas_fold"/>
</dbReference>
<organism evidence="5 6">
    <name type="scientific">Silvimonas amylolytica</name>
    <dbReference type="NCBI Taxonomy" id="449663"/>
    <lineage>
        <taxon>Bacteria</taxon>
        <taxon>Pseudomonadati</taxon>
        <taxon>Pseudomonadota</taxon>
        <taxon>Betaproteobacteria</taxon>
        <taxon>Neisseriales</taxon>
        <taxon>Chitinibacteraceae</taxon>
        <taxon>Silvimonas</taxon>
    </lineage>
</organism>
<dbReference type="InterPro" id="IPR011050">
    <property type="entry name" value="Pectin_lyase_fold/virulence"/>
</dbReference>
<accession>A0ABQ2PGB1</accession>
<dbReference type="Pfam" id="PF00295">
    <property type="entry name" value="Glyco_hydro_28"/>
    <property type="match status" value="1"/>
</dbReference>
<comment type="caution">
    <text evidence="5">The sequence shown here is derived from an EMBL/GenBank/DDBJ whole genome shotgun (WGS) entry which is preliminary data.</text>
</comment>
<evidence type="ECO:0000256" key="2">
    <source>
        <dbReference type="ARBA" id="ARBA00022801"/>
    </source>
</evidence>
<gene>
    <name evidence="5" type="primary">pglA</name>
    <name evidence="5" type="ORF">GCM10010971_04460</name>
</gene>
<dbReference type="Proteomes" id="UP000621859">
    <property type="component" value="Unassembled WGS sequence"/>
</dbReference>